<dbReference type="KEGG" id="acab:QRX50_24770"/>
<dbReference type="GO" id="GO:0047936">
    <property type="term" value="F:glucose 1-dehydrogenase [NAD(P)+] activity"/>
    <property type="evidence" value="ECO:0007669"/>
    <property type="project" value="UniProtKB-EC"/>
</dbReference>
<dbReference type="InterPro" id="IPR036291">
    <property type="entry name" value="NAD(P)-bd_dom_sf"/>
</dbReference>
<dbReference type="EMBL" id="CP127294">
    <property type="protein sequence ID" value="WIX83743.1"/>
    <property type="molecule type" value="Genomic_DNA"/>
</dbReference>
<comment type="similarity">
    <text evidence="1 3">Belongs to the short-chain dehydrogenases/reductases (SDR) family.</text>
</comment>
<dbReference type="Proteomes" id="UP001236014">
    <property type="component" value="Chromosome"/>
</dbReference>
<evidence type="ECO:0000313" key="5">
    <source>
        <dbReference type="EMBL" id="WIX83743.1"/>
    </source>
</evidence>
<evidence type="ECO:0000256" key="3">
    <source>
        <dbReference type="RuleBase" id="RU000363"/>
    </source>
</evidence>
<dbReference type="PRINTS" id="PR00080">
    <property type="entry name" value="SDRFAMILY"/>
</dbReference>
<evidence type="ECO:0000259" key="4">
    <source>
        <dbReference type="SMART" id="SM00822"/>
    </source>
</evidence>
<sequence>MPARLTDRTVVVTGAGRGIGAALARGMAAEGAALVVTDRDEPEAAAVAQAIRDSGGRAVHRRVDVVERDDVRAAIELAVSEFGRLDAYFNNAGFNEPEKFLDITEAVWERIFRVNAFGVVLGSQEAARQFIRQGGGGKIVNTASIAGRQGFASFAPYCASKAAVISLTQSGARSLAEHGITVNAFAPGVVRTPLWDKLDRDLERIGEGDAGFAAMAGDIILGRPAEPEDLVPTAVFLAGPDSDYITGQVIPIEGGMVLV</sequence>
<name>A0A9Y2ISI3_9PSEU</name>
<evidence type="ECO:0000313" key="6">
    <source>
        <dbReference type="Proteomes" id="UP001236014"/>
    </source>
</evidence>
<dbReference type="PROSITE" id="PS00061">
    <property type="entry name" value="ADH_SHORT"/>
    <property type="match status" value="1"/>
</dbReference>
<dbReference type="NCBIfam" id="NF005559">
    <property type="entry name" value="PRK07231.1"/>
    <property type="match status" value="1"/>
</dbReference>
<protein>
    <submittedName>
        <fullName evidence="5">Glucose 1-dehydrogenase</fullName>
        <ecNumber evidence="5">1.1.1.47</ecNumber>
    </submittedName>
</protein>
<dbReference type="Gene3D" id="3.40.50.720">
    <property type="entry name" value="NAD(P)-binding Rossmann-like Domain"/>
    <property type="match status" value="1"/>
</dbReference>
<keyword evidence="2 5" id="KW-0560">Oxidoreductase</keyword>
<dbReference type="PANTHER" id="PTHR42760">
    <property type="entry name" value="SHORT-CHAIN DEHYDROGENASES/REDUCTASES FAMILY MEMBER"/>
    <property type="match status" value="1"/>
</dbReference>
<dbReference type="EC" id="1.1.1.47" evidence="5"/>
<dbReference type="RefSeq" id="WP_285974289.1">
    <property type="nucleotide sequence ID" value="NZ_CP127294.1"/>
</dbReference>
<dbReference type="SUPFAM" id="SSF51735">
    <property type="entry name" value="NAD(P)-binding Rossmann-fold domains"/>
    <property type="match status" value="1"/>
</dbReference>
<dbReference type="AlphaFoldDB" id="A0A9Y2ISI3"/>
<accession>A0A9Y2ISI3</accession>
<dbReference type="SMART" id="SM00822">
    <property type="entry name" value="PKS_KR"/>
    <property type="match status" value="1"/>
</dbReference>
<dbReference type="FunFam" id="3.40.50.720:FF:000084">
    <property type="entry name" value="Short-chain dehydrogenase reductase"/>
    <property type="match status" value="1"/>
</dbReference>
<keyword evidence="6" id="KW-1185">Reference proteome</keyword>
<evidence type="ECO:0000256" key="2">
    <source>
        <dbReference type="ARBA" id="ARBA00023002"/>
    </source>
</evidence>
<evidence type="ECO:0000256" key="1">
    <source>
        <dbReference type="ARBA" id="ARBA00006484"/>
    </source>
</evidence>
<dbReference type="InterPro" id="IPR002347">
    <property type="entry name" value="SDR_fam"/>
</dbReference>
<proteinExistence type="inferred from homology"/>
<dbReference type="PANTHER" id="PTHR42760:SF133">
    <property type="entry name" value="3-OXOACYL-[ACYL-CARRIER-PROTEIN] REDUCTASE"/>
    <property type="match status" value="1"/>
</dbReference>
<dbReference type="Pfam" id="PF00106">
    <property type="entry name" value="adh_short"/>
    <property type="match status" value="1"/>
</dbReference>
<dbReference type="PRINTS" id="PR00081">
    <property type="entry name" value="GDHRDH"/>
</dbReference>
<dbReference type="InterPro" id="IPR057326">
    <property type="entry name" value="KR_dom"/>
</dbReference>
<reference evidence="5 6" key="1">
    <citation type="submission" date="2023-06" db="EMBL/GenBank/DDBJ databases">
        <authorList>
            <person name="Oyuntsetseg B."/>
            <person name="Kim S.B."/>
        </authorList>
    </citation>
    <scope>NUCLEOTIDE SEQUENCE [LARGE SCALE GENOMIC DNA]</scope>
    <source>
        <strain evidence="5 6">2-15</strain>
    </source>
</reference>
<dbReference type="InterPro" id="IPR020904">
    <property type="entry name" value="Sc_DH/Rdtase_CS"/>
</dbReference>
<organism evidence="5 6">
    <name type="scientific">Amycolatopsis carbonis</name>
    <dbReference type="NCBI Taxonomy" id="715471"/>
    <lineage>
        <taxon>Bacteria</taxon>
        <taxon>Bacillati</taxon>
        <taxon>Actinomycetota</taxon>
        <taxon>Actinomycetes</taxon>
        <taxon>Pseudonocardiales</taxon>
        <taxon>Pseudonocardiaceae</taxon>
        <taxon>Amycolatopsis</taxon>
    </lineage>
</organism>
<gene>
    <name evidence="5" type="ORF">QRX50_24770</name>
</gene>
<feature type="domain" description="Ketoreductase" evidence="4">
    <location>
        <begin position="8"/>
        <end position="208"/>
    </location>
</feature>